<evidence type="ECO:0000256" key="2">
    <source>
        <dbReference type="SAM" id="Phobius"/>
    </source>
</evidence>
<dbReference type="AlphaFoldDB" id="A0A2G8L405"/>
<sequence>MLLTESSKNGFNLPMKKSIASAGFSVLLITIVAVSCLLSRKRNSVPLATTNVLLLRDRAPLPDPPLSPACELEYEEPTEARNNGHDRQSDDCDSPTSTSFKCSYFKPARVISERTNQQGLVVDLKVQSRLGSENVENRDKCTKKIVADVSRVTVASNPSEMSHHYSQSIDEGITNSDYLQLDDVNYNSIERPTTGKCSALDHSSPSIKREIAETTSKETLSHFDEKADHIESVYYEEHLYEELS</sequence>
<evidence type="ECO:0000313" key="3">
    <source>
        <dbReference type="EMBL" id="PIK54999.1"/>
    </source>
</evidence>
<feature type="transmembrane region" description="Helical" evidence="2">
    <location>
        <begin position="20"/>
        <end position="38"/>
    </location>
</feature>
<name>A0A2G8L405_STIJA</name>
<protein>
    <submittedName>
        <fullName evidence="3">Uncharacterized protein</fullName>
    </submittedName>
</protein>
<reference evidence="3 4" key="1">
    <citation type="journal article" date="2017" name="PLoS Biol.">
        <title>The sea cucumber genome provides insights into morphological evolution and visceral regeneration.</title>
        <authorList>
            <person name="Zhang X."/>
            <person name="Sun L."/>
            <person name="Yuan J."/>
            <person name="Sun Y."/>
            <person name="Gao Y."/>
            <person name="Zhang L."/>
            <person name="Li S."/>
            <person name="Dai H."/>
            <person name="Hamel J.F."/>
            <person name="Liu C."/>
            <person name="Yu Y."/>
            <person name="Liu S."/>
            <person name="Lin W."/>
            <person name="Guo K."/>
            <person name="Jin S."/>
            <person name="Xu P."/>
            <person name="Storey K.B."/>
            <person name="Huan P."/>
            <person name="Zhang T."/>
            <person name="Zhou Y."/>
            <person name="Zhang J."/>
            <person name="Lin C."/>
            <person name="Li X."/>
            <person name="Xing L."/>
            <person name="Huo D."/>
            <person name="Sun M."/>
            <person name="Wang L."/>
            <person name="Mercier A."/>
            <person name="Li F."/>
            <person name="Yang H."/>
            <person name="Xiang J."/>
        </authorList>
    </citation>
    <scope>NUCLEOTIDE SEQUENCE [LARGE SCALE GENOMIC DNA]</scope>
    <source>
        <strain evidence="3">Shaxun</strain>
        <tissue evidence="3">Muscle</tissue>
    </source>
</reference>
<proteinExistence type="predicted"/>
<evidence type="ECO:0000256" key="1">
    <source>
        <dbReference type="SAM" id="MobiDB-lite"/>
    </source>
</evidence>
<gene>
    <name evidence="3" type="ORF">BSL78_08046</name>
</gene>
<keyword evidence="2" id="KW-0472">Membrane</keyword>
<keyword evidence="4" id="KW-1185">Reference proteome</keyword>
<keyword evidence="2" id="KW-0812">Transmembrane</keyword>
<organism evidence="3 4">
    <name type="scientific">Stichopus japonicus</name>
    <name type="common">Sea cucumber</name>
    <dbReference type="NCBI Taxonomy" id="307972"/>
    <lineage>
        <taxon>Eukaryota</taxon>
        <taxon>Metazoa</taxon>
        <taxon>Echinodermata</taxon>
        <taxon>Eleutherozoa</taxon>
        <taxon>Echinozoa</taxon>
        <taxon>Holothuroidea</taxon>
        <taxon>Aspidochirotacea</taxon>
        <taxon>Aspidochirotida</taxon>
        <taxon>Stichopodidae</taxon>
        <taxon>Apostichopus</taxon>
    </lineage>
</organism>
<dbReference type="Proteomes" id="UP000230750">
    <property type="component" value="Unassembled WGS sequence"/>
</dbReference>
<accession>A0A2G8L405</accession>
<feature type="region of interest" description="Disordered" evidence="1">
    <location>
        <begin position="75"/>
        <end position="97"/>
    </location>
</feature>
<keyword evidence="2" id="KW-1133">Transmembrane helix</keyword>
<feature type="compositionally biased region" description="Basic and acidic residues" evidence="1">
    <location>
        <begin position="78"/>
        <end position="90"/>
    </location>
</feature>
<comment type="caution">
    <text evidence="3">The sequence shown here is derived from an EMBL/GenBank/DDBJ whole genome shotgun (WGS) entry which is preliminary data.</text>
</comment>
<dbReference type="EMBL" id="MRZV01000227">
    <property type="protein sequence ID" value="PIK54999.1"/>
    <property type="molecule type" value="Genomic_DNA"/>
</dbReference>
<evidence type="ECO:0000313" key="4">
    <source>
        <dbReference type="Proteomes" id="UP000230750"/>
    </source>
</evidence>